<keyword evidence="6" id="KW-1015">Disulfide bond</keyword>
<dbReference type="PANTHER" id="PTHR19433:SF127">
    <property type="entry name" value="NITR9"/>
    <property type="match status" value="1"/>
</dbReference>
<evidence type="ECO:0000256" key="7">
    <source>
        <dbReference type="ARBA" id="ARBA00023180"/>
    </source>
</evidence>
<keyword evidence="2" id="KW-1003">Cell membrane</keyword>
<evidence type="ECO:0000313" key="11">
    <source>
        <dbReference type="Ensembl" id="ENSXMAP00000033848.1"/>
    </source>
</evidence>
<evidence type="ECO:0000259" key="10">
    <source>
        <dbReference type="PROSITE" id="PS50835"/>
    </source>
</evidence>
<keyword evidence="7" id="KW-0325">Glycoprotein</keyword>
<reference evidence="11" key="4">
    <citation type="submission" date="2025-09" db="UniProtKB">
        <authorList>
            <consortium name="Ensembl"/>
        </authorList>
    </citation>
    <scope>IDENTIFICATION</scope>
    <source>
        <strain evidence="11">JP 163 A</strain>
    </source>
</reference>
<reference evidence="12" key="1">
    <citation type="submission" date="2012-01" db="EMBL/GenBank/DDBJ databases">
        <authorList>
            <person name="Walter R."/>
            <person name="Schartl M."/>
            <person name="Warren W."/>
        </authorList>
    </citation>
    <scope>NUCLEOTIDE SEQUENCE [LARGE SCALE GENOMIC DNA]</scope>
    <source>
        <strain evidence="12">JP 163 A</strain>
    </source>
</reference>
<evidence type="ECO:0000256" key="1">
    <source>
        <dbReference type="ARBA" id="ARBA00004236"/>
    </source>
</evidence>
<dbReference type="GO" id="GO:0002376">
    <property type="term" value="P:immune system process"/>
    <property type="evidence" value="ECO:0007669"/>
    <property type="project" value="UniProtKB-KW"/>
</dbReference>
<evidence type="ECO:0000313" key="12">
    <source>
        <dbReference type="Proteomes" id="UP000002852"/>
    </source>
</evidence>
<feature type="transmembrane region" description="Helical" evidence="8">
    <location>
        <begin position="246"/>
        <end position="266"/>
    </location>
</feature>
<dbReference type="Proteomes" id="UP000002852">
    <property type="component" value="Unassembled WGS sequence"/>
</dbReference>
<name>A0A3B5QRQ0_XIPMA</name>
<feature type="domain" description="Ig-like" evidence="10">
    <location>
        <begin position="130"/>
        <end position="223"/>
    </location>
</feature>
<dbReference type="Pfam" id="PF07686">
    <property type="entry name" value="V-set"/>
    <property type="match status" value="1"/>
</dbReference>
<evidence type="ECO:0000256" key="4">
    <source>
        <dbReference type="ARBA" id="ARBA00022859"/>
    </source>
</evidence>
<dbReference type="InterPro" id="IPR003599">
    <property type="entry name" value="Ig_sub"/>
</dbReference>
<dbReference type="InterPro" id="IPR007110">
    <property type="entry name" value="Ig-like_dom"/>
</dbReference>
<evidence type="ECO:0000256" key="6">
    <source>
        <dbReference type="ARBA" id="ARBA00023157"/>
    </source>
</evidence>
<reference evidence="11" key="3">
    <citation type="submission" date="2025-08" db="UniProtKB">
        <authorList>
            <consortium name="Ensembl"/>
        </authorList>
    </citation>
    <scope>IDENTIFICATION</scope>
    <source>
        <strain evidence="11">JP 163 A</strain>
    </source>
</reference>
<reference evidence="12" key="2">
    <citation type="journal article" date="2013" name="Nat. Genet.">
        <title>The genome of the platyfish, Xiphophorus maculatus, provides insights into evolutionary adaptation and several complex traits.</title>
        <authorList>
            <person name="Schartl M."/>
            <person name="Walter R.B."/>
            <person name="Shen Y."/>
            <person name="Garcia T."/>
            <person name="Catchen J."/>
            <person name="Amores A."/>
            <person name="Braasch I."/>
            <person name="Chalopin D."/>
            <person name="Volff J.N."/>
            <person name="Lesch K.P."/>
            <person name="Bisazza A."/>
            <person name="Minx P."/>
            <person name="Hillier L."/>
            <person name="Wilson R.K."/>
            <person name="Fuerstenberg S."/>
            <person name="Boore J."/>
            <person name="Searle S."/>
            <person name="Postlethwait J.H."/>
            <person name="Warren W.C."/>
        </authorList>
    </citation>
    <scope>NUCLEOTIDE SEQUENCE [LARGE SCALE GENOMIC DNA]</scope>
    <source>
        <strain evidence="12">JP 163 A</strain>
    </source>
</reference>
<keyword evidence="3 9" id="KW-0732">Signal</keyword>
<organism evidence="11 12">
    <name type="scientific">Xiphophorus maculatus</name>
    <name type="common">Southern platyfish</name>
    <name type="synonym">Platypoecilus maculatus</name>
    <dbReference type="NCBI Taxonomy" id="8083"/>
    <lineage>
        <taxon>Eukaryota</taxon>
        <taxon>Metazoa</taxon>
        <taxon>Chordata</taxon>
        <taxon>Craniata</taxon>
        <taxon>Vertebrata</taxon>
        <taxon>Euteleostomi</taxon>
        <taxon>Actinopterygii</taxon>
        <taxon>Neopterygii</taxon>
        <taxon>Teleostei</taxon>
        <taxon>Neoteleostei</taxon>
        <taxon>Acanthomorphata</taxon>
        <taxon>Ovalentaria</taxon>
        <taxon>Atherinomorphae</taxon>
        <taxon>Cyprinodontiformes</taxon>
        <taxon>Poeciliidae</taxon>
        <taxon>Poeciliinae</taxon>
        <taxon>Xiphophorus</taxon>
    </lineage>
</organism>
<dbReference type="InterPro" id="IPR013106">
    <property type="entry name" value="Ig_V-set"/>
</dbReference>
<evidence type="ECO:0000256" key="5">
    <source>
        <dbReference type="ARBA" id="ARBA00023136"/>
    </source>
</evidence>
<evidence type="ECO:0000256" key="8">
    <source>
        <dbReference type="SAM" id="Phobius"/>
    </source>
</evidence>
<dbReference type="PROSITE" id="PS50835">
    <property type="entry name" value="IG_LIKE"/>
    <property type="match status" value="2"/>
</dbReference>
<evidence type="ECO:0000256" key="2">
    <source>
        <dbReference type="ARBA" id="ARBA00022475"/>
    </source>
</evidence>
<proteinExistence type="predicted"/>
<keyword evidence="8" id="KW-0812">Transmembrane</keyword>
<dbReference type="SMART" id="SM00406">
    <property type="entry name" value="IGv"/>
    <property type="match status" value="1"/>
</dbReference>
<dbReference type="SMART" id="SM00408">
    <property type="entry name" value="IGc2"/>
    <property type="match status" value="1"/>
</dbReference>
<keyword evidence="12" id="KW-1185">Reference proteome</keyword>
<sequence length="269" mass="29737">MLRGQAVYILLLMICKVSHQITQIGASLGDTVTLTCNVTGHKNVSIYWYKVNYGDIIQTVASIGLHRVTLEAKFYSPRYSIIKAGHVYCLTIRNVRKEDEATYMCQAIAANKAAFINGTHLAVNGHKNKKSVYVKQISETISVPVGTEITLECSLTLLEKNKTRDRRAPEHSVFWYKAGSQADPGVMYAERDICDTEAGRSCSYRLSKTIQNPLDTGIYHCAVVTCGEILFGEGTKVELGKPVEPVLIVLSVLLCLCVTVIAILLFSRD</sequence>
<dbReference type="Gene3D" id="2.60.40.10">
    <property type="entry name" value="Immunoglobulins"/>
    <property type="match status" value="2"/>
</dbReference>
<comment type="subcellular location">
    <subcellularLocation>
        <location evidence="1">Cell membrane</location>
    </subcellularLocation>
</comment>
<dbReference type="GO" id="GO:0005886">
    <property type="term" value="C:plasma membrane"/>
    <property type="evidence" value="ECO:0007669"/>
    <property type="project" value="UniProtKB-SubCell"/>
</dbReference>
<protein>
    <recommendedName>
        <fullName evidence="10">Ig-like domain-containing protein</fullName>
    </recommendedName>
</protein>
<dbReference type="Ensembl" id="ENSXMAT00000036163.1">
    <property type="protein sequence ID" value="ENSXMAP00000033848.1"/>
    <property type="gene ID" value="ENSXMAG00000029173.1"/>
</dbReference>
<dbReference type="GO" id="GO:0009617">
    <property type="term" value="P:response to bacterium"/>
    <property type="evidence" value="ECO:0007669"/>
    <property type="project" value="TreeGrafter"/>
</dbReference>
<dbReference type="InterPro" id="IPR036179">
    <property type="entry name" value="Ig-like_dom_sf"/>
</dbReference>
<feature type="domain" description="Ig-like" evidence="10">
    <location>
        <begin position="29"/>
        <end position="117"/>
    </location>
</feature>
<dbReference type="SUPFAM" id="SSF48726">
    <property type="entry name" value="Immunoglobulin"/>
    <property type="match status" value="2"/>
</dbReference>
<feature type="chain" id="PRO_5017254524" description="Ig-like domain-containing protein" evidence="9">
    <location>
        <begin position="21"/>
        <end position="269"/>
    </location>
</feature>
<accession>A0A3B5QRQ0</accession>
<feature type="signal peptide" evidence="9">
    <location>
        <begin position="1"/>
        <end position="20"/>
    </location>
</feature>
<keyword evidence="5 8" id="KW-0472">Membrane</keyword>
<keyword evidence="8" id="KW-1133">Transmembrane helix</keyword>
<dbReference type="SMART" id="SM00409">
    <property type="entry name" value="IG"/>
    <property type="match status" value="2"/>
</dbReference>
<evidence type="ECO:0000256" key="9">
    <source>
        <dbReference type="SAM" id="SignalP"/>
    </source>
</evidence>
<dbReference type="CDD" id="cd00099">
    <property type="entry name" value="IgV"/>
    <property type="match status" value="1"/>
</dbReference>
<dbReference type="OMA" id="NVSIYWY"/>
<dbReference type="InterPro" id="IPR003598">
    <property type="entry name" value="Ig_sub2"/>
</dbReference>
<dbReference type="PANTHER" id="PTHR19433">
    <property type="entry name" value="T-CELL RECEPTOR ALPHA CHAIN V REGION-RELATED"/>
    <property type="match status" value="1"/>
</dbReference>
<evidence type="ECO:0000256" key="3">
    <source>
        <dbReference type="ARBA" id="ARBA00022729"/>
    </source>
</evidence>
<keyword evidence="4" id="KW-0391">Immunity</keyword>
<dbReference type="GeneTree" id="ENSGT01030000234530"/>
<dbReference type="AlphaFoldDB" id="A0A3B5QRQ0"/>
<dbReference type="InterPro" id="IPR013783">
    <property type="entry name" value="Ig-like_fold"/>
</dbReference>
<dbReference type="InterPro" id="IPR052051">
    <property type="entry name" value="TCR_complex_component"/>
</dbReference>